<dbReference type="PATRIC" id="fig|1300349.4.peg.2670"/>
<feature type="signal peptide" evidence="1">
    <location>
        <begin position="1"/>
        <end position="21"/>
    </location>
</feature>
<organism evidence="2 3">
    <name type="scientific">Erythrobacter dokdonensis DSW-74</name>
    <dbReference type="NCBI Taxonomy" id="1300349"/>
    <lineage>
        <taxon>Bacteria</taxon>
        <taxon>Pseudomonadati</taxon>
        <taxon>Pseudomonadota</taxon>
        <taxon>Alphaproteobacteria</taxon>
        <taxon>Sphingomonadales</taxon>
        <taxon>Erythrobacteraceae</taxon>
        <taxon>Erythrobacter/Porphyrobacter group</taxon>
        <taxon>Erythrobacter</taxon>
    </lineage>
</organism>
<evidence type="ECO:0000256" key="1">
    <source>
        <dbReference type="SAM" id="SignalP"/>
    </source>
</evidence>
<gene>
    <name evidence="2" type="ORF">I603_2681</name>
</gene>
<keyword evidence="3" id="KW-1185">Reference proteome</keyword>
<dbReference type="Proteomes" id="UP000092484">
    <property type="component" value="Unassembled WGS sequence"/>
</dbReference>
<dbReference type="PROSITE" id="PS51257">
    <property type="entry name" value="PROKAR_LIPOPROTEIN"/>
    <property type="match status" value="1"/>
</dbReference>
<accession>A0A1A7BFX1</accession>
<comment type="caution">
    <text evidence="2">The sequence shown here is derived from an EMBL/GenBank/DDBJ whole genome shotgun (WGS) entry which is preliminary data.</text>
</comment>
<protein>
    <recommendedName>
        <fullName evidence="4">Lipocalin-like domain-containing protein</fullName>
    </recommendedName>
</protein>
<reference evidence="2 3" key="1">
    <citation type="submission" date="2016-06" db="EMBL/GenBank/DDBJ databases">
        <title>Genome sequence of Porphyrobacter dokdonensis DSW-74.</title>
        <authorList>
            <person name="Kim J.F."/>
            <person name="Song J.Y."/>
        </authorList>
    </citation>
    <scope>NUCLEOTIDE SEQUENCE [LARGE SCALE GENOMIC DNA]</scope>
    <source>
        <strain evidence="2 3">DSW-74</strain>
    </source>
</reference>
<sequence length="269" mass="28088">MKKFVTAMCAASLAFGIAACSGETANGSAEATASGSLAGTWKANLDSAEFENDTSSFAFADGTYTCNSCIPPFSVAANGDWVTVDRPGVDALKYTIVDDRTVTTASRLGDKELGTSTWTVSEDGQTLTMNWTDFDGDEEVKGSTTYTRVAAAPEGAHAVSGDWNVASLGEMSDAALTFTYAIDGDTITSTGNSGGYTATLGGEPVTPEGDTTGGTMAVEKVSDNVYRETYSRDGEVISVLELTVDGDTLRGVSTDPRDNSVVRWTATRQ</sequence>
<name>A0A1A7BFX1_9SPHN</name>
<evidence type="ECO:0000313" key="2">
    <source>
        <dbReference type="EMBL" id="OBV10120.1"/>
    </source>
</evidence>
<feature type="chain" id="PRO_5008355037" description="Lipocalin-like domain-containing protein" evidence="1">
    <location>
        <begin position="22"/>
        <end position="269"/>
    </location>
</feature>
<dbReference type="AlphaFoldDB" id="A0A1A7BFX1"/>
<evidence type="ECO:0000313" key="3">
    <source>
        <dbReference type="Proteomes" id="UP000092484"/>
    </source>
</evidence>
<keyword evidence="1" id="KW-0732">Signal</keyword>
<proteinExistence type="predicted"/>
<dbReference type="RefSeq" id="WP_068865689.1">
    <property type="nucleotide sequence ID" value="NZ_LZYB01000008.1"/>
</dbReference>
<evidence type="ECO:0008006" key="4">
    <source>
        <dbReference type="Google" id="ProtNLM"/>
    </source>
</evidence>
<dbReference type="EMBL" id="LZYB01000008">
    <property type="protein sequence ID" value="OBV10120.1"/>
    <property type="molecule type" value="Genomic_DNA"/>
</dbReference>